<dbReference type="InterPro" id="IPR015424">
    <property type="entry name" value="PyrdxlP-dep_Trfase"/>
</dbReference>
<keyword evidence="4" id="KW-0238">DNA-binding</keyword>
<dbReference type="InterPro" id="IPR000524">
    <property type="entry name" value="Tscrpt_reg_HTH_GntR"/>
</dbReference>
<evidence type="ECO:0000256" key="3">
    <source>
        <dbReference type="ARBA" id="ARBA00023015"/>
    </source>
</evidence>
<gene>
    <name evidence="7" type="ORF">IMC76_00945</name>
</gene>
<accession>A0A7M1LFP5</accession>
<dbReference type="SUPFAM" id="SSF53383">
    <property type="entry name" value="PLP-dependent transferases"/>
    <property type="match status" value="1"/>
</dbReference>
<name>A0A7M1LFP5_9BACT</name>
<evidence type="ECO:0000256" key="4">
    <source>
        <dbReference type="ARBA" id="ARBA00023125"/>
    </source>
</evidence>
<dbReference type="InterPro" id="IPR051446">
    <property type="entry name" value="HTH_trans_reg/aminotransferase"/>
</dbReference>
<evidence type="ECO:0000259" key="6">
    <source>
        <dbReference type="PROSITE" id="PS50949"/>
    </source>
</evidence>
<dbReference type="InterPro" id="IPR036390">
    <property type="entry name" value="WH_DNA-bd_sf"/>
</dbReference>
<dbReference type="Gene3D" id="3.40.640.10">
    <property type="entry name" value="Type I PLP-dependent aspartate aminotransferase-like (Major domain)"/>
    <property type="match status" value="1"/>
</dbReference>
<dbReference type="SMART" id="SM00345">
    <property type="entry name" value="HTH_GNTR"/>
    <property type="match status" value="1"/>
</dbReference>
<proteinExistence type="inferred from homology"/>
<dbReference type="CDD" id="cd00609">
    <property type="entry name" value="AAT_like"/>
    <property type="match status" value="1"/>
</dbReference>
<dbReference type="SUPFAM" id="SSF46785">
    <property type="entry name" value="Winged helix' DNA-binding domain"/>
    <property type="match status" value="1"/>
</dbReference>
<evidence type="ECO:0000256" key="2">
    <source>
        <dbReference type="ARBA" id="ARBA00022898"/>
    </source>
</evidence>
<dbReference type="GO" id="GO:0008483">
    <property type="term" value="F:transaminase activity"/>
    <property type="evidence" value="ECO:0007669"/>
    <property type="project" value="UniProtKB-KW"/>
</dbReference>
<evidence type="ECO:0000313" key="7">
    <source>
        <dbReference type="EMBL" id="QOQ87419.1"/>
    </source>
</evidence>
<dbReference type="InterPro" id="IPR036388">
    <property type="entry name" value="WH-like_DNA-bd_sf"/>
</dbReference>
<dbReference type="Gene3D" id="1.10.10.10">
    <property type="entry name" value="Winged helix-like DNA-binding domain superfamily/Winged helix DNA-binding domain"/>
    <property type="match status" value="1"/>
</dbReference>
<dbReference type="PROSITE" id="PS50949">
    <property type="entry name" value="HTH_GNTR"/>
    <property type="match status" value="1"/>
</dbReference>
<dbReference type="InterPro" id="IPR015421">
    <property type="entry name" value="PyrdxlP-dep_Trfase_major"/>
</dbReference>
<keyword evidence="8" id="KW-1185">Reference proteome</keyword>
<dbReference type="GO" id="GO:0003677">
    <property type="term" value="F:DNA binding"/>
    <property type="evidence" value="ECO:0007669"/>
    <property type="project" value="UniProtKB-KW"/>
</dbReference>
<dbReference type="Pfam" id="PF00392">
    <property type="entry name" value="GntR"/>
    <property type="match status" value="1"/>
</dbReference>
<keyword evidence="5" id="KW-0804">Transcription</keyword>
<dbReference type="EMBL" id="CP063078">
    <property type="protein sequence ID" value="QOQ87419.1"/>
    <property type="molecule type" value="Genomic_DNA"/>
</dbReference>
<dbReference type="Pfam" id="PF00155">
    <property type="entry name" value="Aminotran_1_2"/>
    <property type="match status" value="1"/>
</dbReference>
<feature type="domain" description="HTH gntR-type" evidence="6">
    <location>
        <begin position="11"/>
        <end position="77"/>
    </location>
</feature>
<protein>
    <submittedName>
        <fullName evidence="7">PLP-dependent aminotransferase family protein</fullName>
    </submittedName>
</protein>
<organism evidence="7 8">
    <name type="scientific">Campylobacter corcagiensis</name>
    <dbReference type="NCBI Taxonomy" id="1448857"/>
    <lineage>
        <taxon>Bacteria</taxon>
        <taxon>Pseudomonadati</taxon>
        <taxon>Campylobacterota</taxon>
        <taxon>Epsilonproteobacteria</taxon>
        <taxon>Campylobacterales</taxon>
        <taxon>Campylobacteraceae</taxon>
        <taxon>Campylobacter</taxon>
    </lineage>
</organism>
<comment type="similarity">
    <text evidence="1">In the C-terminal section; belongs to the class-I pyridoxal-phosphate-dependent aminotransferase family.</text>
</comment>
<keyword evidence="3" id="KW-0805">Transcription regulation</keyword>
<dbReference type="GO" id="GO:0030170">
    <property type="term" value="F:pyridoxal phosphate binding"/>
    <property type="evidence" value="ECO:0007669"/>
    <property type="project" value="InterPro"/>
</dbReference>
<dbReference type="Proteomes" id="UP000594749">
    <property type="component" value="Chromosome"/>
</dbReference>
<dbReference type="PANTHER" id="PTHR46577">
    <property type="entry name" value="HTH-TYPE TRANSCRIPTIONAL REGULATORY PROTEIN GABR"/>
    <property type="match status" value="1"/>
</dbReference>
<evidence type="ECO:0000256" key="5">
    <source>
        <dbReference type="ARBA" id="ARBA00023163"/>
    </source>
</evidence>
<keyword evidence="2" id="KW-0663">Pyridoxal phosphate</keyword>
<dbReference type="OrthoDB" id="9808770at2"/>
<dbReference type="AlphaFoldDB" id="A0A7M1LFP5"/>
<sequence>MITYELGNKNLALYEELFECLKDDILSGKISGKLPSKRALANHLNISVTTVMSAYSELLAQGFIYSVPKKGYFVSSGVLVLENQKSQKPLKLKNRQKELINLSSPNLEFLNFPFSTWRKLMRENSLRFLQSVPYKGSFELRAAICKHLNAYLGLKTKPDLVIVGAGTEYLYTLIAQLLGTDKIYATEDPNHLKIRQIYESLGAKCLSLNTLDESNLKQVSYLHISPTNHFPTGKTLSIKTRLKLVNWANKENKFIIEDNFLGEINLSGRAISPLKNLAPNGVIYMSTFSKTLLPTLRISYMVLPENLMSEFEKRLSFYSSTVPIFEQLTLAKFIDDGYFERYLNRLKKLYKTKKAELLIKLTKFEDKFSIRNINSGSAILINFKKSDDKIREIFKNLGYKINFTGDYYWVDTNQDKPSKSSAILDFLSIEIDTLMKVLKSVI</sequence>
<dbReference type="PANTHER" id="PTHR46577:SF1">
    <property type="entry name" value="HTH-TYPE TRANSCRIPTIONAL REGULATORY PROTEIN GABR"/>
    <property type="match status" value="1"/>
</dbReference>
<dbReference type="InterPro" id="IPR004839">
    <property type="entry name" value="Aminotransferase_I/II_large"/>
</dbReference>
<evidence type="ECO:0000256" key="1">
    <source>
        <dbReference type="ARBA" id="ARBA00005384"/>
    </source>
</evidence>
<dbReference type="GO" id="GO:0003700">
    <property type="term" value="F:DNA-binding transcription factor activity"/>
    <property type="evidence" value="ECO:0007669"/>
    <property type="project" value="InterPro"/>
</dbReference>
<keyword evidence="7" id="KW-0032">Aminotransferase</keyword>
<dbReference type="CDD" id="cd07377">
    <property type="entry name" value="WHTH_GntR"/>
    <property type="match status" value="1"/>
</dbReference>
<reference evidence="7 8" key="1">
    <citation type="submission" date="2020-10" db="EMBL/GenBank/DDBJ databases">
        <title>Campylobacter and Helicobacter PacBio genomes.</title>
        <authorList>
            <person name="Lane C."/>
        </authorList>
    </citation>
    <scope>NUCLEOTIDE SEQUENCE [LARGE SCALE GENOMIC DNA]</scope>
    <source>
        <strain evidence="7 8">2016D-0077</strain>
    </source>
</reference>
<evidence type="ECO:0000313" key="8">
    <source>
        <dbReference type="Proteomes" id="UP000594749"/>
    </source>
</evidence>
<keyword evidence="7" id="KW-0808">Transferase</keyword>
<dbReference type="RefSeq" id="WP_025802981.1">
    <property type="nucleotide sequence ID" value="NZ_CP053842.1"/>
</dbReference>